<dbReference type="OrthoDB" id="443401at2759"/>
<dbReference type="SMART" id="SM00360">
    <property type="entry name" value="RRM"/>
    <property type="match status" value="1"/>
</dbReference>
<feature type="compositionally biased region" description="Basic and acidic residues" evidence="4">
    <location>
        <begin position="231"/>
        <end position="243"/>
    </location>
</feature>
<evidence type="ECO:0000256" key="3">
    <source>
        <dbReference type="SAM" id="Coils"/>
    </source>
</evidence>
<protein>
    <submittedName>
        <fullName evidence="6">Zinc finger CCCH domain-containing protein 27</fullName>
    </submittedName>
</protein>
<organism evidence="6 7">
    <name type="scientific">Porphyridium purpureum</name>
    <name type="common">Red alga</name>
    <name type="synonym">Porphyridium cruentum</name>
    <dbReference type="NCBI Taxonomy" id="35688"/>
    <lineage>
        <taxon>Eukaryota</taxon>
        <taxon>Rhodophyta</taxon>
        <taxon>Bangiophyceae</taxon>
        <taxon>Porphyridiales</taxon>
        <taxon>Porphyridiaceae</taxon>
        <taxon>Porphyridium</taxon>
    </lineage>
</organism>
<dbReference type="InterPro" id="IPR035979">
    <property type="entry name" value="RBD_domain_sf"/>
</dbReference>
<comment type="caution">
    <text evidence="6">The sequence shown here is derived from an EMBL/GenBank/DDBJ whole genome shotgun (WGS) entry which is preliminary data.</text>
</comment>
<keyword evidence="1 2" id="KW-0694">RNA-binding</keyword>
<dbReference type="GO" id="GO:0003723">
    <property type="term" value="F:RNA binding"/>
    <property type="evidence" value="ECO:0007669"/>
    <property type="project" value="UniProtKB-UniRule"/>
</dbReference>
<dbReference type="Pfam" id="PF00076">
    <property type="entry name" value="RRM_1"/>
    <property type="match status" value="1"/>
</dbReference>
<evidence type="ECO:0000256" key="2">
    <source>
        <dbReference type="PROSITE-ProRule" id="PRU00176"/>
    </source>
</evidence>
<feature type="region of interest" description="Disordered" evidence="4">
    <location>
        <begin position="147"/>
        <end position="260"/>
    </location>
</feature>
<keyword evidence="3" id="KW-0175">Coiled coil</keyword>
<dbReference type="GO" id="GO:0005634">
    <property type="term" value="C:nucleus"/>
    <property type="evidence" value="ECO:0007669"/>
    <property type="project" value="TreeGrafter"/>
</dbReference>
<proteinExistence type="predicted"/>
<dbReference type="SUPFAM" id="SSF54928">
    <property type="entry name" value="RNA-binding domain, RBD"/>
    <property type="match status" value="1"/>
</dbReference>
<dbReference type="InterPro" id="IPR000504">
    <property type="entry name" value="RRM_dom"/>
</dbReference>
<feature type="region of interest" description="Disordered" evidence="4">
    <location>
        <begin position="100"/>
        <end position="135"/>
    </location>
</feature>
<accession>A0A5J4Z6H7</accession>
<dbReference type="PROSITE" id="PS50102">
    <property type="entry name" value="RRM"/>
    <property type="match status" value="1"/>
</dbReference>
<evidence type="ECO:0000256" key="4">
    <source>
        <dbReference type="SAM" id="MobiDB-lite"/>
    </source>
</evidence>
<name>A0A5J4Z6H7_PORPP</name>
<evidence type="ECO:0000259" key="5">
    <source>
        <dbReference type="PROSITE" id="PS50102"/>
    </source>
</evidence>
<keyword evidence="7" id="KW-1185">Reference proteome</keyword>
<evidence type="ECO:0000313" key="7">
    <source>
        <dbReference type="Proteomes" id="UP000324585"/>
    </source>
</evidence>
<dbReference type="AlphaFoldDB" id="A0A5J4Z6H7"/>
<dbReference type="InterPro" id="IPR045137">
    <property type="entry name" value="RBM26/27"/>
</dbReference>
<dbReference type="OMA" id="WMETELA"/>
<dbReference type="InterPro" id="IPR012677">
    <property type="entry name" value="Nucleotide-bd_a/b_plait_sf"/>
</dbReference>
<feature type="coiled-coil region" evidence="3">
    <location>
        <begin position="514"/>
        <end position="554"/>
    </location>
</feature>
<feature type="region of interest" description="Disordered" evidence="4">
    <location>
        <begin position="329"/>
        <end position="363"/>
    </location>
</feature>
<dbReference type="EMBL" id="VRMN01000001">
    <property type="protein sequence ID" value="KAA8498604.1"/>
    <property type="molecule type" value="Genomic_DNA"/>
</dbReference>
<feature type="compositionally biased region" description="Polar residues" evidence="4">
    <location>
        <begin position="116"/>
        <end position="133"/>
    </location>
</feature>
<sequence length="779" mass="83066">MEDSGLNDGMVQWMETELARIAFDGERDTLAKYAVALLEVQAETLEVPVLTYQKAVENDDVKDALVGDLSDFLAEKAAPFAHAVIEKLKDLPIQRVAAEEEEEQTLVASDGAAMPQPTQENSSLPAATSPQETDLQDGVCGRAVDFGSKQSLDHSEPVSKGSFDLREKLPTRESEPRCPAPEHTSKDKKDLRGRIGAHAAVADDGGRDLRKKIGKTGQVQSSGNAGVRRGQPQERSRAGERSRTGRGGRADAITVPQPVSTPAAGLGMPVLPGGVLPPKEVLDWMAAQQAAAMKSGGAPAFPFPVAFPGGVSGSAPAFPSPPFTSTHTGMDQGGARGHGRGRGRGRGGIISGTPREDVRSAAAPPSFNDRTLVVKNVPREMLTIFAVGDWFKKFGTITNIQLSPPEAPEVAYVEFVSQQEAQAAHDSIEAIMDNRHVKLFWAQRDAQRGAKRGADDAFGVRGAAEQRGLNRGRGRGGAVPSRGMAIHAEASAVPGTLDEAPNLIGETAEQVNERKRQEILKQREDQKRRKLEEANALKQKIEEQKALMHELETNPHMDDDSKLRISERLRELAGGSLIPEEPQQQADAAGMNPESDGWNAGYQAASYPRGGLGYVPRGRGALIRGFGGYPRTRGGRGRGGFGVGGQNALDLRSTTVLMMSKPGTSLPDFFTPELIQAKFRDVQEIRAVGASPADGLVVEFGSRRNAEFAVERAPIMLGISAILDTSFVENPNPVASDSVQAITNGDAGSASRNEPLGAQDSSSAMMDSPQPPAHLSLDL</sequence>
<feature type="compositionally biased region" description="Basic and acidic residues" evidence="4">
    <location>
        <begin position="183"/>
        <end position="193"/>
    </location>
</feature>
<dbReference type="Proteomes" id="UP000324585">
    <property type="component" value="Unassembled WGS sequence"/>
</dbReference>
<feature type="region of interest" description="Disordered" evidence="4">
    <location>
        <begin position="738"/>
        <end position="779"/>
    </location>
</feature>
<dbReference type="PANTHER" id="PTHR14398">
    <property type="entry name" value="RNA RECOGNITION RRM/RNP DOMAIN"/>
    <property type="match status" value="1"/>
</dbReference>
<gene>
    <name evidence="6" type="ORF">FVE85_6189</name>
</gene>
<dbReference type="CDD" id="cd12257">
    <property type="entry name" value="RRM1_RBM26_like"/>
    <property type="match status" value="1"/>
</dbReference>
<dbReference type="Gene3D" id="3.30.70.330">
    <property type="match status" value="1"/>
</dbReference>
<feature type="domain" description="RRM" evidence="5">
    <location>
        <begin position="370"/>
        <end position="444"/>
    </location>
</feature>
<feature type="compositionally biased region" description="Basic and acidic residues" evidence="4">
    <location>
        <begin position="151"/>
        <end position="176"/>
    </location>
</feature>
<evidence type="ECO:0000256" key="1">
    <source>
        <dbReference type="ARBA" id="ARBA00022884"/>
    </source>
</evidence>
<evidence type="ECO:0000313" key="6">
    <source>
        <dbReference type="EMBL" id="KAA8498604.1"/>
    </source>
</evidence>
<reference evidence="7" key="1">
    <citation type="journal article" date="2019" name="Nat. Commun.">
        <title>Expansion of phycobilisome linker gene families in mesophilic red algae.</title>
        <authorList>
            <person name="Lee J."/>
            <person name="Kim D."/>
            <person name="Bhattacharya D."/>
            <person name="Yoon H.S."/>
        </authorList>
    </citation>
    <scope>NUCLEOTIDE SEQUENCE [LARGE SCALE GENOMIC DNA]</scope>
    <source>
        <strain evidence="7">CCMP 1328</strain>
    </source>
</reference>
<dbReference type="PANTHER" id="PTHR14398:SF0">
    <property type="entry name" value="ZINC FINGER PROTEIN SWM"/>
    <property type="match status" value="1"/>
</dbReference>